<evidence type="ECO:0000313" key="2">
    <source>
        <dbReference type="EMBL" id="SEF51208.1"/>
    </source>
</evidence>
<sequence length="363" mass="41571">MNYCQKIHYTVYATQRAGFPEMVDNLLSQLPENETILRLSFFGTPSSNIEYVERRVILRKKIRAYYGDREPALSYVSQPPMDAPLIMEVHSYRLEDEEQVTFRHFCGLPYVILENECARFLFAGGFQGDVINYNIEQQSADVFNTIMIVLKKEGFPINSIIRQWNYIEHITAFDGENQHYQSFNNARTDFYKKARWTNGYPAATGIGASFGGVLVDLDAAILKDSMHVVPIDNKLQVAAYAYSEQVLAVSGEQKTTPKFERAKSLVCNKNQIIYISGTAAIRGENSLADIGLEQQLRITMENIDQLAGNARLCILRVYLKDRSFYEEARRLMEAYHLNIPVFYMCADICRNELLIEIEGIARL</sequence>
<dbReference type="EMBL" id="FNVS01000002">
    <property type="protein sequence ID" value="SEF51208.1"/>
    <property type="molecule type" value="Genomic_DNA"/>
</dbReference>
<dbReference type="AlphaFoldDB" id="A0A8G2F3Y9"/>
<organism evidence="2 3">
    <name type="scientific">Parabacteroides chinchillae</name>
    <dbReference type="NCBI Taxonomy" id="871327"/>
    <lineage>
        <taxon>Bacteria</taxon>
        <taxon>Pseudomonadati</taxon>
        <taxon>Bacteroidota</taxon>
        <taxon>Bacteroidia</taxon>
        <taxon>Bacteroidales</taxon>
        <taxon>Tannerellaceae</taxon>
        <taxon>Parabacteroides</taxon>
    </lineage>
</organism>
<dbReference type="InterPro" id="IPR049368">
    <property type="entry name" value="FkbO_Hyg5-like_N"/>
</dbReference>
<protein>
    <submittedName>
        <fullName evidence="2">Enamine deaminase RidA, house cleaning of reactive enamine intermediates, YjgF/YER057c/UK114 family</fullName>
    </submittedName>
</protein>
<accession>A0A8G2F3Y9</accession>
<gene>
    <name evidence="2" type="ORF">SAMN05444001_1026</name>
</gene>
<dbReference type="Pfam" id="PF21168">
    <property type="entry name" value="FkbO_Hyg5-like_N"/>
    <property type="match status" value="1"/>
</dbReference>
<comment type="caution">
    <text evidence="2">The sequence shown here is derived from an EMBL/GenBank/DDBJ whole genome shotgun (WGS) entry which is preliminary data.</text>
</comment>
<keyword evidence="3" id="KW-1185">Reference proteome</keyword>
<dbReference type="SUPFAM" id="SSF55298">
    <property type="entry name" value="YjgF-like"/>
    <property type="match status" value="2"/>
</dbReference>
<reference evidence="2 3" key="1">
    <citation type="submission" date="2016-10" db="EMBL/GenBank/DDBJ databases">
        <authorList>
            <person name="Varghese N."/>
            <person name="Submissions S."/>
        </authorList>
    </citation>
    <scope>NUCLEOTIDE SEQUENCE [LARGE SCALE GENOMIC DNA]</scope>
    <source>
        <strain evidence="2 3">DSM 29073</strain>
    </source>
</reference>
<dbReference type="Proteomes" id="UP000236725">
    <property type="component" value="Unassembled WGS sequence"/>
</dbReference>
<dbReference type="Gene3D" id="3.30.1330.40">
    <property type="entry name" value="RutC-like"/>
    <property type="match status" value="2"/>
</dbReference>
<dbReference type="InterPro" id="IPR035959">
    <property type="entry name" value="RutC-like_sf"/>
</dbReference>
<evidence type="ECO:0000259" key="1">
    <source>
        <dbReference type="Pfam" id="PF21168"/>
    </source>
</evidence>
<feature type="domain" description="Chorismatase FkbO/Hyg5-like N-terminal" evidence="1">
    <location>
        <begin position="134"/>
        <end position="215"/>
    </location>
</feature>
<evidence type="ECO:0000313" key="3">
    <source>
        <dbReference type="Proteomes" id="UP000236725"/>
    </source>
</evidence>
<dbReference type="RefSeq" id="WP_103982327.1">
    <property type="nucleotide sequence ID" value="NZ_FNVS01000002.1"/>
</dbReference>
<proteinExistence type="predicted"/>
<name>A0A8G2F3Y9_9BACT</name>